<evidence type="ECO:0000256" key="4">
    <source>
        <dbReference type="ARBA" id="ARBA00022519"/>
    </source>
</evidence>
<dbReference type="Pfam" id="PF05957">
    <property type="entry name" value="DUF883"/>
    <property type="match status" value="1"/>
</dbReference>
<accession>A0ABU1WQF1</accession>
<evidence type="ECO:0000259" key="10">
    <source>
        <dbReference type="Pfam" id="PF19029"/>
    </source>
</evidence>
<evidence type="ECO:0000256" key="2">
    <source>
        <dbReference type="ARBA" id="ARBA00010423"/>
    </source>
</evidence>
<keyword evidence="12" id="KW-1185">Reference proteome</keyword>
<dbReference type="PANTHER" id="PTHR35893">
    <property type="entry name" value="INNER MEMBRANE PROTEIN-RELATED"/>
    <property type="match status" value="1"/>
</dbReference>
<feature type="coiled-coil region" evidence="8">
    <location>
        <begin position="9"/>
        <end position="79"/>
    </location>
</feature>
<protein>
    <submittedName>
        <fullName evidence="11">ElaB/YqjD/DUF883 family membrane-anchored ribosome-binding protein</fullName>
    </submittedName>
</protein>
<comment type="similarity">
    <text evidence="2">Belongs to the ElaB/YgaM/YqjD family.</text>
</comment>
<dbReference type="Pfam" id="PF19029">
    <property type="entry name" value="DUF883_C"/>
    <property type="match status" value="1"/>
</dbReference>
<comment type="subcellular location">
    <subcellularLocation>
        <location evidence="1">Cell inner membrane</location>
        <topology evidence="1">Single-pass membrane protein</topology>
    </subcellularLocation>
</comment>
<evidence type="ECO:0000313" key="11">
    <source>
        <dbReference type="EMBL" id="MDR7151127.1"/>
    </source>
</evidence>
<feature type="domain" description="DUF883" evidence="9">
    <location>
        <begin position="13"/>
        <end position="64"/>
    </location>
</feature>
<keyword evidence="3" id="KW-1003">Cell membrane</keyword>
<dbReference type="PANTHER" id="PTHR35893:SF3">
    <property type="entry name" value="INNER MEMBRANE PROTEIN"/>
    <property type="match status" value="1"/>
</dbReference>
<evidence type="ECO:0000259" key="9">
    <source>
        <dbReference type="Pfam" id="PF05957"/>
    </source>
</evidence>
<proteinExistence type="inferred from homology"/>
<organism evidence="11 12">
    <name type="scientific">Hydrogenophaga palleronii</name>
    <dbReference type="NCBI Taxonomy" id="65655"/>
    <lineage>
        <taxon>Bacteria</taxon>
        <taxon>Pseudomonadati</taxon>
        <taxon>Pseudomonadota</taxon>
        <taxon>Betaproteobacteria</taxon>
        <taxon>Burkholderiales</taxon>
        <taxon>Comamonadaceae</taxon>
        <taxon>Hydrogenophaga</taxon>
    </lineage>
</organism>
<keyword evidence="7" id="KW-0472">Membrane</keyword>
<reference evidence="11 12" key="1">
    <citation type="submission" date="2023-07" db="EMBL/GenBank/DDBJ databases">
        <title>Sorghum-associated microbial communities from plants grown in Nebraska, USA.</title>
        <authorList>
            <person name="Schachtman D."/>
        </authorList>
    </citation>
    <scope>NUCLEOTIDE SEQUENCE [LARGE SCALE GENOMIC DNA]</scope>
    <source>
        <strain evidence="11 12">4249</strain>
    </source>
</reference>
<dbReference type="RefSeq" id="WP_310317883.1">
    <property type="nucleotide sequence ID" value="NZ_JAVDWU010000006.1"/>
</dbReference>
<keyword evidence="6" id="KW-1133">Transmembrane helix</keyword>
<feature type="domain" description="DUF883" evidence="10">
    <location>
        <begin position="77"/>
        <end position="106"/>
    </location>
</feature>
<dbReference type="EMBL" id="JAVDWU010000006">
    <property type="protein sequence ID" value="MDR7151127.1"/>
    <property type="molecule type" value="Genomic_DNA"/>
</dbReference>
<evidence type="ECO:0000256" key="7">
    <source>
        <dbReference type="ARBA" id="ARBA00023136"/>
    </source>
</evidence>
<evidence type="ECO:0000256" key="5">
    <source>
        <dbReference type="ARBA" id="ARBA00022692"/>
    </source>
</evidence>
<evidence type="ECO:0000256" key="6">
    <source>
        <dbReference type="ARBA" id="ARBA00022989"/>
    </source>
</evidence>
<name>A0ABU1WQF1_9BURK</name>
<evidence type="ECO:0000256" key="8">
    <source>
        <dbReference type="SAM" id="Coils"/>
    </source>
</evidence>
<dbReference type="InterPro" id="IPR043605">
    <property type="entry name" value="DUF883_C"/>
</dbReference>
<sequence length="106" mass="11899">MSKAKLESLADKEKLVADLQRVISDAEELMQATAHQTEGKVVELREKINENLRNARHKLADVEDTIRFKTREVARATDDYVHEHPWRAIGTAAGAGLIIGLLIGRR</sequence>
<keyword evidence="4" id="KW-0997">Cell inner membrane</keyword>
<gene>
    <name evidence="11" type="ORF">J2W49_003100</name>
</gene>
<dbReference type="InterPro" id="IPR010279">
    <property type="entry name" value="YqjD/ElaB"/>
</dbReference>
<dbReference type="Proteomes" id="UP001265700">
    <property type="component" value="Unassembled WGS sequence"/>
</dbReference>
<evidence type="ECO:0000256" key="3">
    <source>
        <dbReference type="ARBA" id="ARBA00022475"/>
    </source>
</evidence>
<comment type="caution">
    <text evidence="11">The sequence shown here is derived from an EMBL/GenBank/DDBJ whole genome shotgun (WGS) entry which is preliminary data.</text>
</comment>
<keyword evidence="5" id="KW-0812">Transmembrane</keyword>
<evidence type="ECO:0000313" key="12">
    <source>
        <dbReference type="Proteomes" id="UP001265700"/>
    </source>
</evidence>
<evidence type="ECO:0000256" key="1">
    <source>
        <dbReference type="ARBA" id="ARBA00004377"/>
    </source>
</evidence>
<keyword evidence="8" id="KW-0175">Coiled coil</keyword>
<dbReference type="InterPro" id="IPR043604">
    <property type="entry name" value="DUF883_N"/>
</dbReference>